<gene>
    <name evidence="1" type="ORF">UFOVP586_16</name>
</gene>
<dbReference type="EMBL" id="LR796553">
    <property type="protein sequence ID" value="CAB4151379.1"/>
    <property type="molecule type" value="Genomic_DNA"/>
</dbReference>
<protein>
    <submittedName>
        <fullName evidence="1">Uncharacterized protein</fullName>
    </submittedName>
</protein>
<organism evidence="1">
    <name type="scientific">uncultured Caudovirales phage</name>
    <dbReference type="NCBI Taxonomy" id="2100421"/>
    <lineage>
        <taxon>Viruses</taxon>
        <taxon>Duplodnaviria</taxon>
        <taxon>Heunggongvirae</taxon>
        <taxon>Uroviricota</taxon>
        <taxon>Caudoviricetes</taxon>
        <taxon>Peduoviridae</taxon>
        <taxon>Maltschvirus</taxon>
        <taxon>Maltschvirus maltsch</taxon>
    </lineage>
</organism>
<evidence type="ECO:0000313" key="1">
    <source>
        <dbReference type="EMBL" id="CAB4151379.1"/>
    </source>
</evidence>
<sequence>MKIYPSIGFGGVFVASAYQLNANAFITEATTARTLSAADNGKIIYCTSASATTITCAAGLGKGFSCTIIQGGAGKVTVAAGGQTLVSYSSLFSTMGQYAVISAICPVANTFLLAGNLGV</sequence>
<name>A0A6J5N6P7_9CAUD</name>
<accession>A0A6J5N6P7</accession>
<proteinExistence type="predicted"/>
<reference evidence="1" key="1">
    <citation type="submission" date="2020-04" db="EMBL/GenBank/DDBJ databases">
        <authorList>
            <person name="Chiriac C."/>
            <person name="Salcher M."/>
            <person name="Ghai R."/>
            <person name="Kavagutti S V."/>
        </authorList>
    </citation>
    <scope>NUCLEOTIDE SEQUENCE</scope>
</reference>